<organism evidence="10 11">
    <name type="scientific">Oidiodendron maius (strain Zn)</name>
    <dbReference type="NCBI Taxonomy" id="913774"/>
    <lineage>
        <taxon>Eukaryota</taxon>
        <taxon>Fungi</taxon>
        <taxon>Dikarya</taxon>
        <taxon>Ascomycota</taxon>
        <taxon>Pezizomycotina</taxon>
        <taxon>Leotiomycetes</taxon>
        <taxon>Leotiomycetes incertae sedis</taxon>
        <taxon>Myxotrichaceae</taxon>
        <taxon>Oidiodendron</taxon>
    </lineage>
</organism>
<keyword evidence="5" id="KW-0067">ATP-binding</keyword>
<keyword evidence="4" id="KW-0547">Nucleotide-binding</keyword>
<dbReference type="EMBL" id="KN832886">
    <property type="protein sequence ID" value="KIM95633.1"/>
    <property type="molecule type" value="Genomic_DNA"/>
</dbReference>
<dbReference type="GO" id="GO:0140359">
    <property type="term" value="F:ABC-type transporter activity"/>
    <property type="evidence" value="ECO:0007669"/>
    <property type="project" value="InterPro"/>
</dbReference>
<keyword evidence="11" id="KW-1185">Reference proteome</keyword>
<dbReference type="Pfam" id="PF01061">
    <property type="entry name" value="ABC2_membrane"/>
    <property type="match status" value="1"/>
</dbReference>
<evidence type="ECO:0000256" key="4">
    <source>
        <dbReference type="ARBA" id="ARBA00022741"/>
    </source>
</evidence>
<evidence type="ECO:0000256" key="3">
    <source>
        <dbReference type="ARBA" id="ARBA00022692"/>
    </source>
</evidence>
<sequence>MKELHLVGILCCILLDIILLCLWLWPWLRRHLGAKIEVENIETLPVPHLEGHKHELIPILNESSGNVGLEVRFSEVGLRIKPSGKQILSGISGLAQEGSVLGIMGPSGSGKSTLVNILSGKLQTSSGSVFLQGVETSSSDIHRFKDLIGYVPQDDIVHPNLTVRENLLFSARIRLGGVLKDREIQQNVDQLVQALGLATVQDSRVGDYERRGVSGGECKRISIGLELIAAPRVLILDEPTSGLDARAALSIISLLKSLSRQGITVICVLHQPRIEIFNSLDTLLLLESGKQVYFGKRSEVEQYFKDKGYGFDPQLNPADVILDIISDSSNPSYPVLQDRAKIKEMVLSGSETTLQISSKSERLTMAQLITLHHLYRKRMSPWYRQLYLCFSRDITQQSRDSATFVLEVFAGVVTGMLMGLALYEFNGQLFQGQYLPPFQPLSSAVNYTLVPEIATLCCLSISFASAAPSVTSFSVETLLFHRESHSGHSESAYFVGKVLTSLLRSFLSALHFTTCFTILATPTISFGILLSLNVLYFYCIYGLGSIIAAVLKRENGPLACLLLTIVIGMFAGYAPRLEKAKEWHLAWFWYICPGTWFTEAFFTEHVLQFSYLYDIAGADAFTGFTTGRTGLDVGLLFILGTAYRVVGCSLMVAGARKSWRRLFRLDLR</sequence>
<evidence type="ECO:0000256" key="7">
    <source>
        <dbReference type="ARBA" id="ARBA00023136"/>
    </source>
</evidence>
<dbReference type="GO" id="GO:0016020">
    <property type="term" value="C:membrane"/>
    <property type="evidence" value="ECO:0007669"/>
    <property type="project" value="UniProtKB-SubCell"/>
</dbReference>
<feature type="transmembrane region" description="Helical" evidence="8">
    <location>
        <begin position="402"/>
        <end position="423"/>
    </location>
</feature>
<dbReference type="GO" id="GO:0005524">
    <property type="term" value="F:ATP binding"/>
    <property type="evidence" value="ECO:0007669"/>
    <property type="project" value="UniProtKB-KW"/>
</dbReference>
<dbReference type="OrthoDB" id="66620at2759"/>
<dbReference type="HOGENOM" id="CLU_000604_57_6_1"/>
<dbReference type="PANTHER" id="PTHR48041">
    <property type="entry name" value="ABC TRANSPORTER G FAMILY MEMBER 28"/>
    <property type="match status" value="1"/>
</dbReference>
<protein>
    <recommendedName>
        <fullName evidence="9">ABC transporter domain-containing protein</fullName>
    </recommendedName>
</protein>
<keyword evidence="3 8" id="KW-0812">Transmembrane</keyword>
<accession>A0A0C3C9S9</accession>
<evidence type="ECO:0000313" key="11">
    <source>
        <dbReference type="Proteomes" id="UP000054321"/>
    </source>
</evidence>
<dbReference type="InterPro" id="IPR043926">
    <property type="entry name" value="ABCG_dom"/>
</dbReference>
<dbReference type="Pfam" id="PF00005">
    <property type="entry name" value="ABC_tran"/>
    <property type="match status" value="1"/>
</dbReference>
<dbReference type="InterPro" id="IPR003593">
    <property type="entry name" value="AAA+_ATPase"/>
</dbReference>
<keyword evidence="6 8" id="KW-1133">Transmembrane helix</keyword>
<dbReference type="PROSITE" id="PS00211">
    <property type="entry name" value="ABC_TRANSPORTER_1"/>
    <property type="match status" value="1"/>
</dbReference>
<feature type="domain" description="ABC transporter" evidence="9">
    <location>
        <begin position="71"/>
        <end position="313"/>
    </location>
</feature>
<dbReference type="InterPro" id="IPR027417">
    <property type="entry name" value="P-loop_NTPase"/>
</dbReference>
<dbReference type="GO" id="GO:0016887">
    <property type="term" value="F:ATP hydrolysis activity"/>
    <property type="evidence" value="ECO:0007669"/>
    <property type="project" value="InterPro"/>
</dbReference>
<evidence type="ECO:0000259" key="9">
    <source>
        <dbReference type="PROSITE" id="PS50893"/>
    </source>
</evidence>
<keyword evidence="2" id="KW-0813">Transport</keyword>
<dbReference type="PANTHER" id="PTHR48041:SF91">
    <property type="entry name" value="ABC TRANSPORTER G FAMILY MEMBER 28"/>
    <property type="match status" value="1"/>
</dbReference>
<dbReference type="InterPro" id="IPR013525">
    <property type="entry name" value="ABC2_TM"/>
</dbReference>
<feature type="transmembrane region" description="Helical" evidence="8">
    <location>
        <begin position="501"/>
        <end position="520"/>
    </location>
</feature>
<evidence type="ECO:0000256" key="8">
    <source>
        <dbReference type="SAM" id="Phobius"/>
    </source>
</evidence>
<feature type="transmembrane region" description="Helical" evidence="8">
    <location>
        <begin position="526"/>
        <end position="551"/>
    </location>
</feature>
<evidence type="ECO:0000256" key="1">
    <source>
        <dbReference type="ARBA" id="ARBA00004141"/>
    </source>
</evidence>
<feature type="transmembrane region" description="Helical" evidence="8">
    <location>
        <begin position="633"/>
        <end position="655"/>
    </location>
</feature>
<keyword evidence="7 8" id="KW-0472">Membrane</keyword>
<evidence type="ECO:0000313" key="10">
    <source>
        <dbReference type="EMBL" id="KIM95633.1"/>
    </source>
</evidence>
<feature type="transmembrane region" description="Helical" evidence="8">
    <location>
        <begin position="6"/>
        <end position="25"/>
    </location>
</feature>
<reference evidence="10 11" key="1">
    <citation type="submission" date="2014-04" db="EMBL/GenBank/DDBJ databases">
        <authorList>
            <consortium name="DOE Joint Genome Institute"/>
            <person name="Kuo A."/>
            <person name="Martino E."/>
            <person name="Perotto S."/>
            <person name="Kohler A."/>
            <person name="Nagy L.G."/>
            <person name="Floudas D."/>
            <person name="Copeland A."/>
            <person name="Barry K.W."/>
            <person name="Cichocki N."/>
            <person name="Veneault-Fourrey C."/>
            <person name="LaButti K."/>
            <person name="Lindquist E.A."/>
            <person name="Lipzen A."/>
            <person name="Lundell T."/>
            <person name="Morin E."/>
            <person name="Murat C."/>
            <person name="Sun H."/>
            <person name="Tunlid A."/>
            <person name="Henrissat B."/>
            <person name="Grigoriev I.V."/>
            <person name="Hibbett D.S."/>
            <person name="Martin F."/>
            <person name="Nordberg H.P."/>
            <person name="Cantor M.N."/>
            <person name="Hua S.X."/>
        </authorList>
    </citation>
    <scope>NUCLEOTIDE SEQUENCE [LARGE SCALE GENOMIC DNA]</scope>
    <source>
        <strain evidence="10 11">Zn</strain>
    </source>
</reference>
<name>A0A0C3C9S9_OIDMZ</name>
<reference evidence="11" key="2">
    <citation type="submission" date="2015-01" db="EMBL/GenBank/DDBJ databases">
        <title>Evolutionary Origins and Diversification of the Mycorrhizal Mutualists.</title>
        <authorList>
            <consortium name="DOE Joint Genome Institute"/>
            <consortium name="Mycorrhizal Genomics Consortium"/>
            <person name="Kohler A."/>
            <person name="Kuo A."/>
            <person name="Nagy L.G."/>
            <person name="Floudas D."/>
            <person name="Copeland A."/>
            <person name="Barry K.W."/>
            <person name="Cichocki N."/>
            <person name="Veneault-Fourrey C."/>
            <person name="LaButti K."/>
            <person name="Lindquist E.A."/>
            <person name="Lipzen A."/>
            <person name="Lundell T."/>
            <person name="Morin E."/>
            <person name="Murat C."/>
            <person name="Riley R."/>
            <person name="Ohm R."/>
            <person name="Sun H."/>
            <person name="Tunlid A."/>
            <person name="Henrissat B."/>
            <person name="Grigoriev I.V."/>
            <person name="Hibbett D.S."/>
            <person name="Martin F."/>
        </authorList>
    </citation>
    <scope>NUCLEOTIDE SEQUENCE [LARGE SCALE GENOMIC DNA]</scope>
    <source>
        <strain evidence="11">Zn</strain>
    </source>
</reference>
<feature type="transmembrane region" description="Helical" evidence="8">
    <location>
        <begin position="558"/>
        <end position="575"/>
    </location>
</feature>
<dbReference type="CDD" id="cd03213">
    <property type="entry name" value="ABCG_EPDR"/>
    <property type="match status" value="1"/>
</dbReference>
<dbReference type="InterPro" id="IPR017871">
    <property type="entry name" value="ABC_transporter-like_CS"/>
</dbReference>
<dbReference type="Pfam" id="PF19055">
    <property type="entry name" value="ABC2_membrane_7"/>
    <property type="match status" value="1"/>
</dbReference>
<evidence type="ECO:0000256" key="5">
    <source>
        <dbReference type="ARBA" id="ARBA00022840"/>
    </source>
</evidence>
<evidence type="ECO:0000256" key="6">
    <source>
        <dbReference type="ARBA" id="ARBA00022989"/>
    </source>
</evidence>
<dbReference type="AlphaFoldDB" id="A0A0C3C9S9"/>
<dbReference type="InParanoid" id="A0A0C3C9S9"/>
<dbReference type="InterPro" id="IPR003439">
    <property type="entry name" value="ABC_transporter-like_ATP-bd"/>
</dbReference>
<dbReference type="PROSITE" id="PS50893">
    <property type="entry name" value="ABC_TRANSPORTER_2"/>
    <property type="match status" value="1"/>
</dbReference>
<gene>
    <name evidence="10" type="ORF">OIDMADRAFT_133487</name>
</gene>
<dbReference type="InterPro" id="IPR050352">
    <property type="entry name" value="ABCG_transporters"/>
</dbReference>
<comment type="subcellular location">
    <subcellularLocation>
        <location evidence="1">Membrane</location>
        <topology evidence="1">Multi-pass membrane protein</topology>
    </subcellularLocation>
</comment>
<dbReference type="STRING" id="913774.A0A0C3C9S9"/>
<dbReference type="Gene3D" id="3.40.50.300">
    <property type="entry name" value="P-loop containing nucleotide triphosphate hydrolases"/>
    <property type="match status" value="1"/>
</dbReference>
<proteinExistence type="predicted"/>
<dbReference type="FunFam" id="3.40.50.300:FF:000367">
    <property type="entry name" value="ABC transporter G family member 24"/>
    <property type="match status" value="1"/>
</dbReference>
<dbReference type="Proteomes" id="UP000054321">
    <property type="component" value="Unassembled WGS sequence"/>
</dbReference>
<dbReference type="SMART" id="SM00382">
    <property type="entry name" value="AAA"/>
    <property type="match status" value="1"/>
</dbReference>
<dbReference type="SUPFAM" id="SSF52540">
    <property type="entry name" value="P-loop containing nucleoside triphosphate hydrolases"/>
    <property type="match status" value="1"/>
</dbReference>
<evidence type="ECO:0000256" key="2">
    <source>
        <dbReference type="ARBA" id="ARBA00022448"/>
    </source>
</evidence>